<evidence type="ECO:0000256" key="3">
    <source>
        <dbReference type="ARBA" id="ARBA00008442"/>
    </source>
</evidence>
<dbReference type="Pfam" id="PF02765">
    <property type="entry name" value="POT1"/>
    <property type="match status" value="1"/>
</dbReference>
<reference evidence="12 13" key="1">
    <citation type="journal article" date="2014" name="BMC Genomics">
        <title>Comparative genomics of the major fungal agents of human and animal Sporotrichosis: Sporothrix schenckii and Sporothrix brasiliensis.</title>
        <authorList>
            <person name="Teixeira M.M."/>
            <person name="de Almeida L.G."/>
            <person name="Kubitschek-Barreira P."/>
            <person name="Alves F.L."/>
            <person name="Kioshima E.S."/>
            <person name="Abadio A.K."/>
            <person name="Fernandes L."/>
            <person name="Derengowski L.S."/>
            <person name="Ferreira K.S."/>
            <person name="Souza R.C."/>
            <person name="Ruiz J.C."/>
            <person name="de Andrade N.C."/>
            <person name="Paes H.C."/>
            <person name="Nicola A.M."/>
            <person name="Albuquerque P."/>
            <person name="Gerber A.L."/>
            <person name="Martins V.P."/>
            <person name="Peconick L.D."/>
            <person name="Neto A.V."/>
            <person name="Chaucanez C.B."/>
            <person name="Silva P.A."/>
            <person name="Cunha O.L."/>
            <person name="de Oliveira F.F."/>
            <person name="dos Santos T.C."/>
            <person name="Barros A.L."/>
            <person name="Soares M.A."/>
            <person name="de Oliveira L.M."/>
            <person name="Marini M.M."/>
            <person name="Villalobos-Duno H."/>
            <person name="Cunha M.M."/>
            <person name="de Hoog S."/>
            <person name="da Silveira J.F."/>
            <person name="Henrissat B."/>
            <person name="Nino-Vega G.A."/>
            <person name="Cisalpino P.S."/>
            <person name="Mora-Montes H.M."/>
            <person name="Almeida S.R."/>
            <person name="Stajich J.E."/>
            <person name="Lopes-Bezerra L.M."/>
            <person name="Vasconcelos A.T."/>
            <person name="Felipe M.S."/>
        </authorList>
    </citation>
    <scope>NUCLEOTIDE SEQUENCE [LARGE SCALE GENOMIC DNA]</scope>
    <source>
        <strain evidence="12 13">5110</strain>
    </source>
</reference>
<evidence type="ECO:0000256" key="8">
    <source>
        <dbReference type="ARBA" id="ARBA00023242"/>
    </source>
</evidence>
<feature type="region of interest" description="Disordered" evidence="9">
    <location>
        <begin position="621"/>
        <end position="717"/>
    </location>
</feature>
<dbReference type="OrthoDB" id="2186770at2759"/>
<dbReference type="GO" id="GO:0098505">
    <property type="term" value="F:G-rich strand telomeric DNA binding"/>
    <property type="evidence" value="ECO:0007669"/>
    <property type="project" value="TreeGrafter"/>
</dbReference>
<evidence type="ECO:0000256" key="1">
    <source>
        <dbReference type="ARBA" id="ARBA00004123"/>
    </source>
</evidence>
<protein>
    <recommendedName>
        <fullName evidence="4">Protection of telomeres protein 1</fullName>
    </recommendedName>
</protein>
<dbReference type="EMBL" id="AWTV01000011">
    <property type="protein sequence ID" value="KIH86954.1"/>
    <property type="molecule type" value="Genomic_DNA"/>
</dbReference>
<feature type="compositionally biased region" description="Acidic residues" evidence="9">
    <location>
        <begin position="675"/>
        <end position="686"/>
    </location>
</feature>
<comment type="similarity">
    <text evidence="3">Belongs to the telombin family.</text>
</comment>
<feature type="compositionally biased region" description="Polar residues" evidence="9">
    <location>
        <begin position="413"/>
        <end position="427"/>
    </location>
</feature>
<dbReference type="RefSeq" id="XP_040614964.1">
    <property type="nucleotide sequence ID" value="XM_040766421.1"/>
</dbReference>
<evidence type="ECO:0000256" key="5">
    <source>
        <dbReference type="ARBA" id="ARBA00022454"/>
    </source>
</evidence>
<gene>
    <name evidence="12" type="ORF">SPBR_08183</name>
</gene>
<dbReference type="Pfam" id="PF16686">
    <property type="entry name" value="POT1PC"/>
    <property type="match status" value="1"/>
</dbReference>
<feature type="compositionally biased region" description="Low complexity" evidence="9">
    <location>
        <begin position="687"/>
        <end position="697"/>
    </location>
</feature>
<accession>A0A0C2ELG4</accession>
<evidence type="ECO:0000256" key="6">
    <source>
        <dbReference type="ARBA" id="ARBA00022895"/>
    </source>
</evidence>
<dbReference type="AlphaFoldDB" id="A0A0C2ELG4"/>
<feature type="domain" description="Telomeric single stranded DNA binding POT1/Cdc13" evidence="10">
    <location>
        <begin position="42"/>
        <end position="119"/>
    </location>
</feature>
<dbReference type="InterPro" id="IPR012340">
    <property type="entry name" value="NA-bd_OB-fold"/>
</dbReference>
<proteinExistence type="inferred from homology"/>
<dbReference type="HOGENOM" id="CLU_016663_0_0_1"/>
<feature type="domain" description="Protection of telomeres protein 1 ssDNA-binding" evidence="11">
    <location>
        <begin position="204"/>
        <end position="375"/>
    </location>
</feature>
<dbReference type="SUPFAM" id="SSF50249">
    <property type="entry name" value="Nucleic acid-binding proteins"/>
    <property type="match status" value="2"/>
</dbReference>
<sequence>MRDKELMSSSSPLPAGAMKATSALDAALNFQDMSDVINGNCKPYSIVSVVGVVTGVLEPRQTRKDYKMTVKLVDKSLETINNTMHLHIFQADVKAMPTFNLADVVVVKRTKVQKAMGSDGFSLLSNFATIIDVYRARTASPVKLEHHHQWLDQPNRAQNRTPSSVEHGFAEYLHKTINKNALPSIQCFEAEAEKSRHILDKRRELKDVADGMFQDIIVNVVADPYHTSSCSLLWVTDYTENSNFRNVDDSGASLNEYHQVGDPSKYLTKFGGRELHQVNPRTLSNWCGPAGRFSMLVTCYAEHASIVSKEVKRGSWVELKNVHVRWYGGMLEGVMHEDLEYPERIKVKTLEVVLGEADEMDPRLQNALGRKKAFMKARQRNKKRKALPVADGPETGKIPNARQRRKLTRSAKPAQSMSSDVPLTNRPNEAIRCEHPDRALTSLSSMLDPKLYTMPGREELQLPFANIKFKTKVRVVDFVPTNLADFAVKRYISDIDMVKDDSDSDSLSEDDDRGNGAHCVWEWRFALCLEDTSSARNDNDNDKDDNSSGLPPTRCWAFVDDFHGQMLLRSEASDLRATKEATRNLREKMFHMWGNLEEIKADAKRRAKFTVEATNIRTKAAAQQKEDMEKAARVAAKKRDREEQKKQAARQYHETNRKEIAFNGGNMKHYKQPEDDSDDDDNDDDAAAAAVAEANNAKNTGNSNDATQAPVQTPGLSPDQVARLTEIAKELEKPVPQLTNRPFVCCLQQYGVRNTVYDNVGDEEDDECEYTWQRTFGIFGTTIRG</sequence>
<feature type="compositionally biased region" description="Polar residues" evidence="9">
    <location>
        <begin position="698"/>
        <end position="715"/>
    </location>
</feature>
<dbReference type="GO" id="GO:0016233">
    <property type="term" value="P:telomere capping"/>
    <property type="evidence" value="ECO:0007669"/>
    <property type="project" value="TreeGrafter"/>
</dbReference>
<feature type="compositionally biased region" description="Basic residues" evidence="9">
    <location>
        <begin position="376"/>
        <end position="386"/>
    </location>
</feature>
<evidence type="ECO:0000256" key="4">
    <source>
        <dbReference type="ARBA" id="ARBA00015253"/>
    </source>
</evidence>
<feature type="compositionally biased region" description="Basic and acidic residues" evidence="9">
    <location>
        <begin position="624"/>
        <end position="660"/>
    </location>
</feature>
<dbReference type="GO" id="GO:0032210">
    <property type="term" value="P:regulation of telomere maintenance via telomerase"/>
    <property type="evidence" value="ECO:0007669"/>
    <property type="project" value="TreeGrafter"/>
</dbReference>
<keyword evidence="8" id="KW-0539">Nucleus</keyword>
<dbReference type="InterPro" id="IPR028389">
    <property type="entry name" value="POT1"/>
</dbReference>
<keyword evidence="6" id="KW-0779">Telomere</keyword>
<dbReference type="VEuPathDB" id="FungiDB:SPBR_08183"/>
<dbReference type="Gene3D" id="2.40.50.140">
    <property type="entry name" value="Nucleic acid-binding proteins"/>
    <property type="match status" value="2"/>
</dbReference>
<keyword evidence="5" id="KW-0158">Chromosome</keyword>
<organism evidence="12 13">
    <name type="scientific">Sporothrix brasiliensis 5110</name>
    <dbReference type="NCBI Taxonomy" id="1398154"/>
    <lineage>
        <taxon>Eukaryota</taxon>
        <taxon>Fungi</taxon>
        <taxon>Dikarya</taxon>
        <taxon>Ascomycota</taxon>
        <taxon>Pezizomycotina</taxon>
        <taxon>Sordariomycetes</taxon>
        <taxon>Sordariomycetidae</taxon>
        <taxon>Ophiostomatales</taxon>
        <taxon>Ophiostomataceae</taxon>
        <taxon>Sporothrix</taxon>
    </lineage>
</organism>
<evidence type="ECO:0000259" key="11">
    <source>
        <dbReference type="Pfam" id="PF16686"/>
    </source>
</evidence>
<evidence type="ECO:0000313" key="12">
    <source>
        <dbReference type="EMBL" id="KIH86954.1"/>
    </source>
</evidence>
<comment type="caution">
    <text evidence="12">The sequence shown here is derived from an EMBL/GenBank/DDBJ whole genome shotgun (WGS) entry which is preliminary data.</text>
</comment>
<evidence type="ECO:0000256" key="7">
    <source>
        <dbReference type="ARBA" id="ARBA00023125"/>
    </source>
</evidence>
<dbReference type="GO" id="GO:0000783">
    <property type="term" value="C:nuclear telomere cap complex"/>
    <property type="evidence" value="ECO:0007669"/>
    <property type="project" value="TreeGrafter"/>
</dbReference>
<keyword evidence="7" id="KW-0238">DNA-binding</keyword>
<evidence type="ECO:0000313" key="13">
    <source>
        <dbReference type="Proteomes" id="UP000031575"/>
    </source>
</evidence>
<dbReference type="Proteomes" id="UP000031575">
    <property type="component" value="Unassembled WGS sequence"/>
</dbReference>
<evidence type="ECO:0000256" key="2">
    <source>
        <dbReference type="ARBA" id="ARBA00004574"/>
    </source>
</evidence>
<dbReference type="InterPro" id="IPR011564">
    <property type="entry name" value="Telomer_end-bd_POT1/Cdc13"/>
</dbReference>
<dbReference type="PANTHER" id="PTHR14513:SF0">
    <property type="entry name" value="PROTECTION OF TELOMERES PROTEIN 1"/>
    <property type="match status" value="1"/>
</dbReference>
<keyword evidence="13" id="KW-1185">Reference proteome</keyword>
<comment type="subcellular location">
    <subcellularLocation>
        <location evidence="2">Chromosome</location>
        <location evidence="2">Telomere</location>
    </subcellularLocation>
    <subcellularLocation>
        <location evidence="1">Nucleus</location>
    </subcellularLocation>
</comment>
<evidence type="ECO:0000259" key="10">
    <source>
        <dbReference type="Pfam" id="PF02765"/>
    </source>
</evidence>
<dbReference type="GO" id="GO:0010521">
    <property type="term" value="F:telomerase inhibitor activity"/>
    <property type="evidence" value="ECO:0007669"/>
    <property type="project" value="TreeGrafter"/>
</dbReference>
<name>A0A0C2ELG4_9PEZI</name>
<dbReference type="GeneID" id="63681342"/>
<dbReference type="PANTHER" id="PTHR14513">
    <property type="entry name" value="PROTECTION OF TELOMERES 1"/>
    <property type="match status" value="1"/>
</dbReference>
<evidence type="ECO:0000256" key="9">
    <source>
        <dbReference type="SAM" id="MobiDB-lite"/>
    </source>
</evidence>
<feature type="region of interest" description="Disordered" evidence="9">
    <location>
        <begin position="376"/>
        <end position="427"/>
    </location>
</feature>
<dbReference type="InterPro" id="IPR032042">
    <property type="entry name" value="POT1PC"/>
</dbReference>